<keyword evidence="1" id="KW-0479">Metal-binding</keyword>
<dbReference type="OrthoDB" id="527344at2759"/>
<evidence type="ECO:0000313" key="5">
    <source>
        <dbReference type="Proteomes" id="UP000692954"/>
    </source>
</evidence>
<evidence type="ECO:0000256" key="2">
    <source>
        <dbReference type="SAM" id="MobiDB-lite"/>
    </source>
</evidence>
<sequence length="569" mass="66713">MNNGQKYLNEQIEKLQSIQKKLYDFSFWKNPKIESHLQEISMRIQYINQILENQEKTEKQYFLLRQQILNDNNSQNIGKNIDQDIIYTYNLEFLSQRQSKCQSFQDISETCYSVIINQINSSSNDSEQQKAKPLNNQNQQNQQFYKSNDQFDQNLSQSSHLSQSQNQQQKEIDTNKPLKNYHQQNQQIQKNTEKFDQNLLQSQNQQFQSQILKGNNDELKQNSSFQSQLENTAQKTKINIEIQPNDKSNIQQKNAQFEQTEQIKGEKYDSPIQSDNEGEEMMYSAISSHSKIEQFKQQQQLQQQKNMPQELNQEIKQTQDQMNIKNNEDSKQIQVISEKNLNLTKQIKRKYWYQVKQELVIKMKEDMNQYKMSIVDQPQISEDGSLNLCPICYDRYFADSDYQDKYVISLSCSHQYHYDCLQPLLNKKSLKCPVCNQIFGEQKGDQPDGTMDIKKIKSKCAGYKCDTIQITYKFPSGLRNGRHYYGTTRYAFLPDNGEGNYVLSLLQKAFKQKLLFTIGTSLTTGEENCVIWNGIHHKTSLDGGSSNYGYPDPTYFDRVVDELKQKGII</sequence>
<dbReference type="AlphaFoldDB" id="A0A8S1PJU1"/>
<dbReference type="GO" id="GO:0016567">
    <property type="term" value="P:protein ubiquitination"/>
    <property type="evidence" value="ECO:0007669"/>
    <property type="project" value="InterPro"/>
</dbReference>
<keyword evidence="5" id="KW-1185">Reference proteome</keyword>
<dbReference type="EMBL" id="CAJJDN010000079">
    <property type="protein sequence ID" value="CAD8103199.1"/>
    <property type="molecule type" value="Genomic_DNA"/>
</dbReference>
<dbReference type="SMART" id="SM00184">
    <property type="entry name" value="RING"/>
    <property type="match status" value="1"/>
</dbReference>
<proteinExistence type="predicted"/>
<feature type="compositionally biased region" description="Low complexity" evidence="2">
    <location>
        <begin position="153"/>
        <end position="169"/>
    </location>
</feature>
<comment type="caution">
    <text evidence="4">The sequence shown here is derived from an EMBL/GenBank/DDBJ whole genome shotgun (WGS) entry which is preliminary data.</text>
</comment>
<organism evidence="4 5">
    <name type="scientific">Paramecium sonneborni</name>
    <dbReference type="NCBI Taxonomy" id="65129"/>
    <lineage>
        <taxon>Eukaryota</taxon>
        <taxon>Sar</taxon>
        <taxon>Alveolata</taxon>
        <taxon>Ciliophora</taxon>
        <taxon>Intramacronucleata</taxon>
        <taxon>Oligohymenophorea</taxon>
        <taxon>Peniculida</taxon>
        <taxon>Parameciidae</taxon>
        <taxon>Paramecium</taxon>
    </lineage>
</organism>
<dbReference type="GO" id="GO:0007219">
    <property type="term" value="P:Notch signaling pathway"/>
    <property type="evidence" value="ECO:0007669"/>
    <property type="project" value="InterPro"/>
</dbReference>
<dbReference type="PANTHER" id="PTHR12622">
    <property type="entry name" value="DELTEX-RELATED"/>
    <property type="match status" value="1"/>
</dbReference>
<evidence type="ECO:0000259" key="3">
    <source>
        <dbReference type="PROSITE" id="PS50089"/>
    </source>
</evidence>
<dbReference type="Pfam" id="PF18102">
    <property type="entry name" value="DTC"/>
    <property type="match status" value="1"/>
</dbReference>
<protein>
    <recommendedName>
        <fullName evidence="3">RING-type domain-containing protein</fullName>
    </recommendedName>
</protein>
<accession>A0A8S1PJU1</accession>
<keyword evidence="1" id="KW-0863">Zinc-finger</keyword>
<evidence type="ECO:0000313" key="4">
    <source>
        <dbReference type="EMBL" id="CAD8103199.1"/>
    </source>
</evidence>
<dbReference type="InterPro" id="IPR001841">
    <property type="entry name" value="Znf_RING"/>
</dbReference>
<dbReference type="CDD" id="cd09633">
    <property type="entry name" value="Deltex_C"/>
    <property type="match status" value="1"/>
</dbReference>
<dbReference type="Pfam" id="PF13639">
    <property type="entry name" value="zf-RING_2"/>
    <property type="match status" value="1"/>
</dbReference>
<reference evidence="4" key="1">
    <citation type="submission" date="2021-01" db="EMBL/GenBank/DDBJ databases">
        <authorList>
            <consortium name="Genoscope - CEA"/>
            <person name="William W."/>
        </authorList>
    </citation>
    <scope>NUCLEOTIDE SEQUENCE</scope>
</reference>
<gene>
    <name evidence="4" type="ORF">PSON_ATCC_30995.1.T0790178</name>
</gene>
<name>A0A8S1PJU1_9CILI</name>
<dbReference type="Proteomes" id="UP000692954">
    <property type="component" value="Unassembled WGS sequence"/>
</dbReference>
<dbReference type="PROSITE" id="PS50089">
    <property type="entry name" value="ZF_RING_2"/>
    <property type="match status" value="1"/>
</dbReference>
<feature type="region of interest" description="Disordered" evidence="2">
    <location>
        <begin position="152"/>
        <end position="187"/>
    </location>
</feature>
<keyword evidence="1" id="KW-0862">Zinc</keyword>
<feature type="domain" description="RING-type" evidence="3">
    <location>
        <begin position="389"/>
        <end position="436"/>
    </location>
</feature>
<evidence type="ECO:0000256" key="1">
    <source>
        <dbReference type="PROSITE-ProRule" id="PRU00175"/>
    </source>
</evidence>
<dbReference type="InterPro" id="IPR039398">
    <property type="entry name" value="Deltex_fam"/>
</dbReference>
<dbReference type="GO" id="GO:0008270">
    <property type="term" value="F:zinc ion binding"/>
    <property type="evidence" value="ECO:0007669"/>
    <property type="project" value="UniProtKB-KW"/>
</dbReference>
<dbReference type="InterPro" id="IPR039396">
    <property type="entry name" value="Deltex_C"/>
</dbReference>